<feature type="compositionally biased region" description="Polar residues" evidence="1">
    <location>
        <begin position="562"/>
        <end position="572"/>
    </location>
</feature>
<feature type="compositionally biased region" description="Polar residues" evidence="1">
    <location>
        <begin position="764"/>
        <end position="774"/>
    </location>
</feature>
<organism evidence="2 3">
    <name type="scientific">Betta splendens</name>
    <name type="common">Siamese fighting fish</name>
    <dbReference type="NCBI Taxonomy" id="158456"/>
    <lineage>
        <taxon>Eukaryota</taxon>
        <taxon>Metazoa</taxon>
        <taxon>Chordata</taxon>
        <taxon>Craniata</taxon>
        <taxon>Vertebrata</taxon>
        <taxon>Euteleostomi</taxon>
        <taxon>Actinopterygii</taxon>
        <taxon>Neopterygii</taxon>
        <taxon>Teleostei</taxon>
        <taxon>Neoteleostei</taxon>
        <taxon>Acanthomorphata</taxon>
        <taxon>Anabantaria</taxon>
        <taxon>Anabantiformes</taxon>
        <taxon>Anabantoidei</taxon>
        <taxon>Osphronemidae</taxon>
        <taxon>Betta</taxon>
    </lineage>
</organism>
<proteinExistence type="predicted"/>
<keyword evidence="2" id="KW-1185">Reference proteome</keyword>
<evidence type="ECO:0000313" key="3">
    <source>
        <dbReference type="RefSeq" id="XP_029008226.1"/>
    </source>
</evidence>
<dbReference type="RefSeq" id="XP_029008226.1">
    <property type="nucleotide sequence ID" value="XM_029152393.3"/>
</dbReference>
<name>A0A6P7MN26_BETSP</name>
<sequence length="960" mass="107716">MATACIIHNPQRGKRGAGKLCWSCVHRAGVSIRYGRRPCFPSPSSVDLCQSVGMSAGAELSSEDASRFYRNAGGARAAMEKIARGDNSWACVGENIVDVLLEMEREREREEQLYWDLQLLNVGNLDRLCPMHQSTHPDRFPTRYDPSDSEPSQSVLHRRVRRLKRAARHCWAELASEGLRTMVPSPWQGGRPGVKVHAWGRVSPPDLVFLVEVKYDVVARLLFTEMLQEHHTLSSWQSLLPWQQHKEHEGLEELAEEVLLSGDMLHLAELPGAFRIYRACQGESEEQSWSAMSLLYELRACREHERDAITALGERLDRESLRLLCSHIRLATLRAQRESTSQAALMAARQSWEAWPHINSPCRRQQALLWLQAEEEETNEDVTSASPQQHSVLQLLVLSQEQERRHLVRLVHGLSPEDLQGDTAPAKEEGNQQAALRKGCINRLRELHDRLQTQNETRAPLEQADLARGSEAQPQMSSNPAMWSQHQVEACALLLLTHLLELQEAQASALLSGLTDMSVQQIQVLQAKYERDLQAQSCANLLQLLEPDAPLNPGSLLMPASSIINHSSSDRPTTPEPPEPHNSSDEPAHSLQYNSASVQAADGTVKQDVCTGCGAVMEELPYLEISCMGKEAEEEEDGSMRAQSYEKQGSLITLAWSRPPDGGTDCEAESADGVAAQSESATQTRVQSSDISSTAEHTQSDETSAESYDEEAAEQQRSPHGKLTSEEGPAAGQTDKEEAVSGCDLQTHTPPPLFDLPEAKPHSHQPTPASSSEIGTDGDMVESSPAIQSDSWDSREPDPTGAEEQENTLQTRAACGLAERETLRESTVTEREQIREQVSAVERERTMRNLVDMQKRAEQRHQRDRERQRLRVQERLSIIQNKKTEKDLLGLKHMEQLKHLTQDLPREDKQQQKTVVRERLEQLRRERSHLMQSKRDRNTAGFKELLGPVTLYRETEDTTD</sequence>
<dbReference type="Proteomes" id="UP000515150">
    <property type="component" value="Chromosome 6"/>
</dbReference>
<feature type="compositionally biased region" description="Polar residues" evidence="1">
    <location>
        <begin position="677"/>
        <end position="702"/>
    </location>
</feature>
<evidence type="ECO:0000256" key="1">
    <source>
        <dbReference type="SAM" id="MobiDB-lite"/>
    </source>
</evidence>
<feature type="region of interest" description="Disordered" evidence="1">
    <location>
        <begin position="556"/>
        <end position="589"/>
    </location>
</feature>
<evidence type="ECO:0000313" key="2">
    <source>
        <dbReference type="Proteomes" id="UP000515150"/>
    </source>
</evidence>
<feature type="region of interest" description="Disordered" evidence="1">
    <location>
        <begin position="655"/>
        <end position="813"/>
    </location>
</feature>
<reference evidence="3" key="1">
    <citation type="submission" date="2025-08" db="UniProtKB">
        <authorList>
            <consortium name="RefSeq"/>
        </authorList>
    </citation>
    <scope>IDENTIFICATION</scope>
</reference>
<accession>A0A6P7MN26</accession>
<dbReference type="OrthoDB" id="9909645at2759"/>
<feature type="compositionally biased region" description="Basic and acidic residues" evidence="1">
    <location>
        <begin position="578"/>
        <end position="588"/>
    </location>
</feature>
<dbReference type="GeneID" id="114856729"/>
<dbReference type="AlphaFoldDB" id="A0A6P7MN26"/>
<dbReference type="KEGG" id="bspl:114856729"/>
<gene>
    <name evidence="3" type="primary">LOC114856729</name>
</gene>
<protein>
    <submittedName>
        <fullName evidence="3">Uncharacterized protein LOC114856729 isoform X1</fullName>
    </submittedName>
</protein>
<feature type="compositionally biased region" description="Acidic residues" evidence="1">
    <location>
        <begin position="703"/>
        <end position="713"/>
    </location>
</feature>
<dbReference type="InParanoid" id="A0A6P7MN26"/>